<gene>
    <name evidence="8" type="ORF">MSIBF_A1710002</name>
    <name evidence="9" type="ORF">MSIBF_A2580002</name>
</gene>
<dbReference type="AlphaFoldDB" id="A0A098E750"/>
<dbReference type="Pfam" id="PF04055">
    <property type="entry name" value="Radical_SAM"/>
    <property type="match status" value="1"/>
</dbReference>
<dbReference type="InterPro" id="IPR034457">
    <property type="entry name" value="Organic_radical-activating"/>
</dbReference>
<dbReference type="InterPro" id="IPR058240">
    <property type="entry name" value="rSAM_sf"/>
</dbReference>
<evidence type="ECO:0000256" key="2">
    <source>
        <dbReference type="ARBA" id="ARBA00022485"/>
    </source>
</evidence>
<reference evidence="8" key="1">
    <citation type="submission" date="2014-09" db="EMBL/GenBank/DDBJ databases">
        <authorList>
            <person name="Probst J Alexander"/>
        </authorList>
    </citation>
    <scope>NUCLEOTIDE SEQUENCE</scope>
</reference>
<dbReference type="PANTHER" id="PTHR30352:SF5">
    <property type="entry name" value="PYRUVATE FORMATE-LYASE 1-ACTIVATING ENZYME"/>
    <property type="match status" value="1"/>
</dbReference>
<dbReference type="SUPFAM" id="SSF102114">
    <property type="entry name" value="Radical SAM enzymes"/>
    <property type="match status" value="1"/>
</dbReference>
<dbReference type="GO" id="GO:0046872">
    <property type="term" value="F:metal ion binding"/>
    <property type="evidence" value="ECO:0007669"/>
    <property type="project" value="UniProtKB-KW"/>
</dbReference>
<dbReference type="Gene3D" id="3.20.20.70">
    <property type="entry name" value="Aldolase class I"/>
    <property type="match status" value="1"/>
</dbReference>
<dbReference type="PROSITE" id="PS51918">
    <property type="entry name" value="RADICAL_SAM"/>
    <property type="match status" value="1"/>
</dbReference>
<dbReference type="EMBL" id="CCXY01000081">
    <property type="protein sequence ID" value="CEG11818.1"/>
    <property type="molecule type" value="Genomic_DNA"/>
</dbReference>
<keyword evidence="2" id="KW-0004">4Fe-4S</keyword>
<evidence type="ECO:0000256" key="6">
    <source>
        <dbReference type="ARBA" id="ARBA00023014"/>
    </source>
</evidence>
<keyword evidence="4" id="KW-0479">Metal-binding</keyword>
<keyword evidence="3" id="KW-0949">S-adenosyl-L-methionine</keyword>
<proteinExistence type="predicted"/>
<dbReference type="EMBL" id="CCXY01000177">
    <property type="protein sequence ID" value="CEG12642.1"/>
    <property type="molecule type" value="Genomic_DNA"/>
</dbReference>
<organism evidence="8">
    <name type="scientific">groundwater metagenome</name>
    <dbReference type="NCBI Taxonomy" id="717931"/>
    <lineage>
        <taxon>unclassified sequences</taxon>
        <taxon>metagenomes</taxon>
        <taxon>ecological metagenomes</taxon>
    </lineage>
</organism>
<keyword evidence="5" id="KW-0408">Iron</keyword>
<name>A0A098E750_9ZZZZ</name>
<evidence type="ECO:0000313" key="9">
    <source>
        <dbReference type="EMBL" id="CEG12642.1"/>
    </source>
</evidence>
<dbReference type="GO" id="GO:0051539">
    <property type="term" value="F:4 iron, 4 sulfur cluster binding"/>
    <property type="evidence" value="ECO:0007669"/>
    <property type="project" value="UniProtKB-KW"/>
</dbReference>
<sequence>MGVYHITWTEGLKEICLFMNSDGGCNFSCHGCVIKFYPLDTHLMLAGKSDALKKRKILSEKEVLSYLSPLSYEKVIFLGKEPSIDKTFVPLAKILKENFSAYNIMLTNGYEFVVQNIDEVCISIKAITKEKFKNFTDVDDRKTVLENFKKYVKTGIKVRTESVFIPNFIDNDEIEKIAKFIASVDKNIPYRIDGYIPYQNDIFRAPTKEEIDESKNIAKKYLNNVTTLHKEIKVKYKVKEIY</sequence>
<keyword evidence="6" id="KW-0411">Iron-sulfur</keyword>
<evidence type="ECO:0000256" key="5">
    <source>
        <dbReference type="ARBA" id="ARBA00023004"/>
    </source>
</evidence>
<evidence type="ECO:0000256" key="3">
    <source>
        <dbReference type="ARBA" id="ARBA00022691"/>
    </source>
</evidence>
<evidence type="ECO:0000256" key="4">
    <source>
        <dbReference type="ARBA" id="ARBA00022723"/>
    </source>
</evidence>
<dbReference type="PANTHER" id="PTHR30352">
    <property type="entry name" value="PYRUVATE FORMATE-LYASE-ACTIVATING ENZYME"/>
    <property type="match status" value="1"/>
</dbReference>
<evidence type="ECO:0000256" key="1">
    <source>
        <dbReference type="ARBA" id="ARBA00001966"/>
    </source>
</evidence>
<evidence type="ECO:0000313" key="8">
    <source>
        <dbReference type="EMBL" id="CEG11818.1"/>
    </source>
</evidence>
<comment type="cofactor">
    <cofactor evidence="1">
        <name>[4Fe-4S] cluster</name>
        <dbReference type="ChEBI" id="CHEBI:49883"/>
    </cofactor>
</comment>
<dbReference type="InterPro" id="IPR007197">
    <property type="entry name" value="rSAM"/>
</dbReference>
<evidence type="ECO:0000259" key="7">
    <source>
        <dbReference type="PROSITE" id="PS51918"/>
    </source>
</evidence>
<accession>A0A098E750</accession>
<dbReference type="SFLD" id="SFLDS00029">
    <property type="entry name" value="Radical_SAM"/>
    <property type="match status" value="1"/>
</dbReference>
<dbReference type="CDD" id="cd01335">
    <property type="entry name" value="Radical_SAM"/>
    <property type="match status" value="1"/>
</dbReference>
<dbReference type="GO" id="GO:0003824">
    <property type="term" value="F:catalytic activity"/>
    <property type="evidence" value="ECO:0007669"/>
    <property type="project" value="InterPro"/>
</dbReference>
<feature type="domain" description="Radical SAM core" evidence="7">
    <location>
        <begin position="8"/>
        <end position="235"/>
    </location>
</feature>
<protein>
    <recommendedName>
        <fullName evidence="7">Radical SAM core domain-containing protein</fullName>
    </recommendedName>
</protein>
<dbReference type="InterPro" id="IPR013785">
    <property type="entry name" value="Aldolase_TIM"/>
</dbReference>